<reference evidence="1 2" key="1">
    <citation type="submission" date="2015-01" db="EMBL/GenBank/DDBJ databases">
        <title>Comparative genomics of the lactic acid bacteria isolated from the honey bee gut.</title>
        <authorList>
            <person name="Ellegaard K.M."/>
            <person name="Tamarit D."/>
            <person name="Javelind E."/>
            <person name="Olofsson T."/>
            <person name="Andersson S.G."/>
            <person name="Vasquez A."/>
        </authorList>
    </citation>
    <scope>NUCLEOTIDE SEQUENCE [LARGE SCALE GENOMIC DNA]</scope>
    <source>
        <strain evidence="1 2">Bin4</strain>
    </source>
</reference>
<accession>A0A0F4LW38</accession>
<dbReference type="OrthoDB" id="2246554at2"/>
<keyword evidence="2" id="KW-1185">Reference proteome</keyword>
<comment type="caution">
    <text evidence="1">The sequence shown here is derived from an EMBL/GenBank/DDBJ whole genome shotgun (WGS) entry which is preliminary data.</text>
</comment>
<protein>
    <submittedName>
        <fullName evidence="1">Uncharacterized protein</fullName>
    </submittedName>
</protein>
<dbReference type="HOGENOM" id="CLU_186801_2_0_9"/>
<name>A0A0F4LW38_9LACO</name>
<dbReference type="RefSeq" id="WP_046316392.1">
    <property type="nucleotide sequence ID" value="NZ_JAMBJK010000007.1"/>
</dbReference>
<proteinExistence type="predicted"/>
<sequence length="64" mass="7313">MDTKLAALIIDYQKKTDKNDAQMAFESHFSVEKIHDIKAGKSAYTPDEEKRLVQYINDHPSSSN</sequence>
<dbReference type="STRING" id="1218492.JG30_08080"/>
<dbReference type="InterPro" id="IPR059218">
    <property type="entry name" value="LBP_cg2779-like"/>
</dbReference>
<dbReference type="EMBL" id="JXJQ01000008">
    <property type="protein sequence ID" value="KJY61756.1"/>
    <property type="molecule type" value="Genomic_DNA"/>
</dbReference>
<dbReference type="Proteomes" id="UP000033558">
    <property type="component" value="Unassembled WGS sequence"/>
</dbReference>
<organism evidence="1 2">
    <name type="scientific">Bombilactobacillus mellifer</name>
    <dbReference type="NCBI Taxonomy" id="1218492"/>
    <lineage>
        <taxon>Bacteria</taxon>
        <taxon>Bacillati</taxon>
        <taxon>Bacillota</taxon>
        <taxon>Bacilli</taxon>
        <taxon>Lactobacillales</taxon>
        <taxon>Lactobacillaceae</taxon>
        <taxon>Bombilactobacillus</taxon>
    </lineage>
</organism>
<dbReference type="AlphaFoldDB" id="A0A0F4LW38"/>
<evidence type="ECO:0000313" key="2">
    <source>
        <dbReference type="Proteomes" id="UP000033558"/>
    </source>
</evidence>
<gene>
    <name evidence="1" type="ORF">JG30_08080</name>
</gene>
<dbReference type="PATRIC" id="fig|1218492.5.peg.946"/>
<dbReference type="NCBIfam" id="NF040507">
    <property type="entry name" value="LBP_cg2779_fam"/>
    <property type="match status" value="1"/>
</dbReference>
<evidence type="ECO:0000313" key="1">
    <source>
        <dbReference type="EMBL" id="KJY61756.1"/>
    </source>
</evidence>